<dbReference type="CDD" id="cd00146">
    <property type="entry name" value="PKD"/>
    <property type="match status" value="1"/>
</dbReference>
<dbReference type="InterPro" id="IPR003961">
    <property type="entry name" value="FN3_dom"/>
</dbReference>
<dbReference type="InterPro" id="IPR000884">
    <property type="entry name" value="TSP1_rpt"/>
</dbReference>
<dbReference type="PATRIC" id="fig|1618649.3.peg.606"/>
<dbReference type="InterPro" id="IPR000601">
    <property type="entry name" value="PKD_dom"/>
</dbReference>
<dbReference type="Pfam" id="PF00041">
    <property type="entry name" value="fn3"/>
    <property type="match status" value="1"/>
</dbReference>
<feature type="domain" description="PKD" evidence="3">
    <location>
        <begin position="492"/>
        <end position="579"/>
    </location>
</feature>
<name>A0A0G1M5N0_9BACT</name>
<proteinExistence type="predicted"/>
<dbReference type="PANTHER" id="PTHR13723">
    <property type="entry name" value="ADAMTS A DISINTEGRIN AND METALLOPROTEASE WITH THROMBOSPONDIN MOTIFS PROTEASE"/>
    <property type="match status" value="1"/>
</dbReference>
<dbReference type="SUPFAM" id="SSF49299">
    <property type="entry name" value="PKD domain"/>
    <property type="match status" value="1"/>
</dbReference>
<evidence type="ECO:0000313" key="6">
    <source>
        <dbReference type="Proteomes" id="UP000034696"/>
    </source>
</evidence>
<dbReference type="Pfam" id="PF18911">
    <property type="entry name" value="PKD_4"/>
    <property type="match status" value="1"/>
</dbReference>
<dbReference type="SMART" id="SM00060">
    <property type="entry name" value="FN3"/>
    <property type="match status" value="4"/>
</dbReference>
<evidence type="ECO:0000256" key="1">
    <source>
        <dbReference type="ARBA" id="ARBA00004613"/>
    </source>
</evidence>
<dbReference type="GO" id="GO:0004222">
    <property type="term" value="F:metalloendopeptidase activity"/>
    <property type="evidence" value="ECO:0007669"/>
    <property type="project" value="TreeGrafter"/>
</dbReference>
<dbReference type="InterPro" id="IPR013783">
    <property type="entry name" value="Ig-like_fold"/>
</dbReference>
<feature type="domain" description="Fibronectin type-III" evidence="4">
    <location>
        <begin position="171"/>
        <end position="284"/>
    </location>
</feature>
<dbReference type="CDD" id="cd00063">
    <property type="entry name" value="FN3"/>
    <property type="match status" value="3"/>
</dbReference>
<comment type="subcellular location">
    <subcellularLocation>
        <location evidence="1">Secreted</location>
    </subcellularLocation>
</comment>
<dbReference type="SMART" id="SM00089">
    <property type="entry name" value="PKD"/>
    <property type="match status" value="1"/>
</dbReference>
<dbReference type="EMBL" id="LCKT01000040">
    <property type="protein sequence ID" value="KKU03584.1"/>
    <property type="molecule type" value="Genomic_DNA"/>
</dbReference>
<dbReference type="InterPro" id="IPR036116">
    <property type="entry name" value="FN3_sf"/>
</dbReference>
<dbReference type="Gene3D" id="2.60.40.10">
    <property type="entry name" value="Immunoglobulins"/>
    <property type="match status" value="4"/>
</dbReference>
<feature type="domain" description="Fibronectin type-III" evidence="4">
    <location>
        <begin position="1"/>
        <end position="80"/>
    </location>
</feature>
<dbReference type="GO" id="GO:0006508">
    <property type="term" value="P:proteolysis"/>
    <property type="evidence" value="ECO:0007669"/>
    <property type="project" value="TreeGrafter"/>
</dbReference>
<dbReference type="AlphaFoldDB" id="A0A0G1M5N0"/>
<sequence length="1014" mass="107009">FSWDASSDNVAVVKYEVHYDGDDGTNMIVYVTGLSLTVNNLMPNTRYGFWVLAIDAVGNKSGNLNRYAEAKTLSDSTPPTAPANLTATAQSSSQINLSWTASTDNIGVAGYRVYRDGTQVATTAAISYSNTGLTPSTAYSYYVIAYDAADNLSSQSNTASATTLSPPDTTPPAAITDLVASTPMTNSHNSMILSWTATGDDGMIGTALVYDLKYSTSPITSINWGSAISVAGEPAPAAPGTGQNMTVTGLNSLTTYYFAIMVQDDAGWWSPLSNVASRATTNLPDTVPPTFTFTSPLSLLPAGTASTNLSGTASELAVCRYSDVSGQNFDLMMPMSPSVPAMNFITLISGLTDGSTYTYFVKCRDMANNTSGDFPLSFSVDSLAPDLMPPVIYDGSPTGTLAANTTSVMMSARTNEPAYCKYNQNSDAPYGSMTNTLTGDSAQTYHFVTLSGLVNGASYLYYIRCQDTPGGNENTTGYPISFSVANPPNALPMAKFTANPLSGEAPLQVAVNSAGSYDTDGAIVSYIWQWGDSTPDATGATASHTYDTPGTYILKLTVTDNQNGSGSTNLTIIVSASPDDDDEISTNGICAPACTDNSECVNPDYPICAPYGICVANGAGGAGPIRDQGAFSLNGAEWLSGTPPDSSPANFPAGTQLVVMRVHTASSTGEDLNAECQYSTEPNAPYGNTVYMKQFTSTGSTTSTVVLAVPKTSMADQTDQTYDYYIRCKDSQTGVVNDTDYWLSFTIGGPTVISGPAAYVCWINQNFIKNNVPYLFDVCFSGETESGEVYSYSWANDSGWGPCNEPCGGGTQTRGVWCERNDSVAVADDFCSGPPPADTQTCNTQTCTAYNWMTGGWSACTESCGGGTQTRTVWCEDTNGVTVADGFCSGIKPGGSQTCNTQVCTTSFYGGNHTAADCTGAGGTVVNDGSYDFCRFNLSACPVDSPDWVQYDDWTTTTSNMCGNPVISSCLTGLHDWINFEIIPGGIEFCGYTDNDNLIDIVYCYANVTQIGCY</sequence>
<evidence type="ECO:0000259" key="3">
    <source>
        <dbReference type="PROSITE" id="PS50093"/>
    </source>
</evidence>
<dbReference type="InterPro" id="IPR036383">
    <property type="entry name" value="TSP1_rpt_sf"/>
</dbReference>
<dbReference type="GO" id="GO:0031012">
    <property type="term" value="C:extracellular matrix"/>
    <property type="evidence" value="ECO:0007669"/>
    <property type="project" value="TreeGrafter"/>
</dbReference>
<evidence type="ECO:0000256" key="2">
    <source>
        <dbReference type="ARBA" id="ARBA00022525"/>
    </source>
</evidence>
<dbReference type="Pfam" id="PF19030">
    <property type="entry name" value="TSP1_ADAMTS"/>
    <property type="match status" value="2"/>
</dbReference>
<keyword evidence="2" id="KW-0964">Secreted</keyword>
<dbReference type="Gene3D" id="2.20.100.10">
    <property type="entry name" value="Thrombospondin type-1 (TSP1) repeat"/>
    <property type="match status" value="2"/>
</dbReference>
<reference evidence="5 6" key="1">
    <citation type="journal article" date="2015" name="Nature">
        <title>rRNA introns, odd ribosomes, and small enigmatic genomes across a large radiation of phyla.</title>
        <authorList>
            <person name="Brown C.T."/>
            <person name="Hug L.A."/>
            <person name="Thomas B.C."/>
            <person name="Sharon I."/>
            <person name="Castelle C.J."/>
            <person name="Singh A."/>
            <person name="Wilkins M.J."/>
            <person name="Williams K.H."/>
            <person name="Banfield J.F."/>
        </authorList>
    </citation>
    <scope>NUCLEOTIDE SEQUENCE [LARGE SCALE GENOMIC DNA]</scope>
</reference>
<dbReference type="InterPro" id="IPR035986">
    <property type="entry name" value="PKD_dom_sf"/>
</dbReference>
<evidence type="ECO:0000313" key="5">
    <source>
        <dbReference type="EMBL" id="KKU03584.1"/>
    </source>
</evidence>
<dbReference type="SUPFAM" id="SSF49265">
    <property type="entry name" value="Fibronectin type III"/>
    <property type="match status" value="2"/>
</dbReference>
<dbReference type="SMART" id="SM00209">
    <property type="entry name" value="TSP1"/>
    <property type="match status" value="2"/>
</dbReference>
<feature type="non-terminal residue" evidence="5">
    <location>
        <position position="1"/>
    </location>
</feature>
<gene>
    <name evidence="5" type="ORF">UX06_C0040G0009</name>
</gene>
<accession>A0A0G1M5N0</accession>
<feature type="domain" description="Fibronectin type-III" evidence="4">
    <location>
        <begin position="81"/>
        <end position="166"/>
    </location>
</feature>
<dbReference type="PROSITE" id="PS50853">
    <property type="entry name" value="FN3"/>
    <property type="match status" value="3"/>
</dbReference>
<organism evidence="5 6">
    <name type="scientific">Candidatus Giovannonibacteria bacterium GW2011_GWA2_45_21</name>
    <dbReference type="NCBI Taxonomy" id="1618649"/>
    <lineage>
        <taxon>Bacteria</taxon>
        <taxon>Candidatus Giovannoniibacteriota</taxon>
    </lineage>
</organism>
<dbReference type="GO" id="GO:0030198">
    <property type="term" value="P:extracellular matrix organization"/>
    <property type="evidence" value="ECO:0007669"/>
    <property type="project" value="TreeGrafter"/>
</dbReference>
<dbReference type="Proteomes" id="UP000034696">
    <property type="component" value="Unassembled WGS sequence"/>
</dbReference>
<dbReference type="InterPro" id="IPR050439">
    <property type="entry name" value="ADAMTS_ADAMTS-like"/>
</dbReference>
<dbReference type="GO" id="GO:0005576">
    <property type="term" value="C:extracellular region"/>
    <property type="evidence" value="ECO:0007669"/>
    <property type="project" value="UniProtKB-SubCell"/>
</dbReference>
<dbReference type="SUPFAM" id="SSF82895">
    <property type="entry name" value="TSP-1 type 1 repeat"/>
    <property type="match status" value="2"/>
</dbReference>
<protein>
    <submittedName>
        <fullName evidence="5">Fibronectin type III domain protein</fullName>
    </submittedName>
</protein>
<dbReference type="PROSITE" id="PS50093">
    <property type="entry name" value="PKD"/>
    <property type="match status" value="1"/>
</dbReference>
<dbReference type="InterPro" id="IPR022409">
    <property type="entry name" value="PKD/Chitinase_dom"/>
</dbReference>
<evidence type="ECO:0000259" key="4">
    <source>
        <dbReference type="PROSITE" id="PS50853"/>
    </source>
</evidence>
<dbReference type="PROSITE" id="PS50092">
    <property type="entry name" value="TSP1"/>
    <property type="match status" value="2"/>
</dbReference>
<comment type="caution">
    <text evidence="5">The sequence shown here is derived from an EMBL/GenBank/DDBJ whole genome shotgun (WGS) entry which is preliminary data.</text>
</comment>
<dbReference type="PANTHER" id="PTHR13723:SF281">
    <property type="entry name" value="PAPILIN"/>
    <property type="match status" value="1"/>
</dbReference>